<gene>
    <name evidence="2" type="ORF">B0A55_03486</name>
</gene>
<organism evidence="2 3">
    <name type="scientific">Friedmanniomyces simplex</name>
    <dbReference type="NCBI Taxonomy" id="329884"/>
    <lineage>
        <taxon>Eukaryota</taxon>
        <taxon>Fungi</taxon>
        <taxon>Dikarya</taxon>
        <taxon>Ascomycota</taxon>
        <taxon>Pezizomycotina</taxon>
        <taxon>Dothideomycetes</taxon>
        <taxon>Dothideomycetidae</taxon>
        <taxon>Mycosphaerellales</taxon>
        <taxon>Teratosphaeriaceae</taxon>
        <taxon>Friedmanniomyces</taxon>
    </lineage>
</organism>
<feature type="transmembrane region" description="Helical" evidence="1">
    <location>
        <begin position="20"/>
        <end position="38"/>
    </location>
</feature>
<keyword evidence="1" id="KW-0812">Transmembrane</keyword>
<keyword evidence="1" id="KW-0472">Membrane</keyword>
<dbReference type="EMBL" id="NAJQ01000096">
    <property type="protein sequence ID" value="TKA79173.1"/>
    <property type="molecule type" value="Genomic_DNA"/>
</dbReference>
<proteinExistence type="predicted"/>
<evidence type="ECO:0000313" key="2">
    <source>
        <dbReference type="EMBL" id="TKA79173.1"/>
    </source>
</evidence>
<reference evidence="2 3" key="1">
    <citation type="submission" date="2017-03" db="EMBL/GenBank/DDBJ databases">
        <title>Genomes of endolithic fungi from Antarctica.</title>
        <authorList>
            <person name="Coleine C."/>
            <person name="Masonjones S."/>
            <person name="Stajich J.E."/>
        </authorList>
    </citation>
    <scope>NUCLEOTIDE SEQUENCE [LARGE SCALE GENOMIC DNA]</scope>
    <source>
        <strain evidence="2 3">CCFEE 5184</strain>
    </source>
</reference>
<accession>A0A4U0XUK2</accession>
<evidence type="ECO:0000313" key="3">
    <source>
        <dbReference type="Proteomes" id="UP000309340"/>
    </source>
</evidence>
<keyword evidence="3" id="KW-1185">Reference proteome</keyword>
<protein>
    <submittedName>
        <fullName evidence="2">Uncharacterized protein</fullName>
    </submittedName>
</protein>
<sequence>MAGTDFRDSRLPLSRTELRILLAVYILLAIASTLYAAIELRLAIKYFVALKRGAFQDFPAGLTTVLVADSGSATHILLSSTSSLNGVWSRLGVPGWVAVSMFMLANLAQLLAEIVLGGVLAQSMVAGLEWWEARNHAGVEREDTEVEMV</sequence>
<dbReference type="Proteomes" id="UP000309340">
    <property type="component" value="Unassembled WGS sequence"/>
</dbReference>
<comment type="caution">
    <text evidence="2">The sequence shown here is derived from an EMBL/GenBank/DDBJ whole genome shotgun (WGS) entry which is preliminary data.</text>
</comment>
<keyword evidence="1" id="KW-1133">Transmembrane helix</keyword>
<dbReference type="AlphaFoldDB" id="A0A4U0XUK2"/>
<name>A0A4U0XUK2_9PEZI</name>
<evidence type="ECO:0000256" key="1">
    <source>
        <dbReference type="SAM" id="Phobius"/>
    </source>
</evidence>